<name>A0AA38ZPQ8_VITRO</name>
<accession>A0AA38ZPQ8</accession>
<evidence type="ECO:0000313" key="2">
    <source>
        <dbReference type="Proteomes" id="UP001168098"/>
    </source>
</evidence>
<protein>
    <submittedName>
        <fullName evidence="1">Uncharacterized protein</fullName>
    </submittedName>
</protein>
<gene>
    <name evidence="1" type="ORF">PVL29_011930</name>
</gene>
<comment type="caution">
    <text evidence="1">The sequence shown here is derived from an EMBL/GenBank/DDBJ whole genome shotgun (WGS) entry which is preliminary data.</text>
</comment>
<proteinExistence type="predicted"/>
<evidence type="ECO:0000313" key="1">
    <source>
        <dbReference type="EMBL" id="KAJ9693015.1"/>
    </source>
</evidence>
<reference evidence="1 2" key="1">
    <citation type="journal article" date="2023" name="BMC Biotechnol.">
        <title>Vitis rotundifolia cv Carlos genome sequencing.</title>
        <authorList>
            <person name="Huff M."/>
            <person name="Hulse-Kemp A."/>
            <person name="Scheffler B."/>
            <person name="Youngblood R."/>
            <person name="Simpson S."/>
            <person name="Babiker E."/>
            <person name="Staton M."/>
        </authorList>
    </citation>
    <scope>NUCLEOTIDE SEQUENCE [LARGE SCALE GENOMIC DNA]</scope>
    <source>
        <tissue evidence="1">Leaf</tissue>
    </source>
</reference>
<dbReference type="AlphaFoldDB" id="A0AA38ZPQ8"/>
<dbReference type="EMBL" id="JARBHA010000009">
    <property type="protein sequence ID" value="KAJ9693015.1"/>
    <property type="molecule type" value="Genomic_DNA"/>
</dbReference>
<organism evidence="1 2">
    <name type="scientific">Vitis rotundifolia</name>
    <name type="common">Muscadine grape</name>
    <dbReference type="NCBI Taxonomy" id="103349"/>
    <lineage>
        <taxon>Eukaryota</taxon>
        <taxon>Viridiplantae</taxon>
        <taxon>Streptophyta</taxon>
        <taxon>Embryophyta</taxon>
        <taxon>Tracheophyta</taxon>
        <taxon>Spermatophyta</taxon>
        <taxon>Magnoliopsida</taxon>
        <taxon>eudicotyledons</taxon>
        <taxon>Gunneridae</taxon>
        <taxon>Pentapetalae</taxon>
        <taxon>rosids</taxon>
        <taxon>Vitales</taxon>
        <taxon>Vitaceae</taxon>
        <taxon>Viteae</taxon>
        <taxon>Vitis</taxon>
    </lineage>
</organism>
<keyword evidence="2" id="KW-1185">Reference proteome</keyword>
<sequence>MLPKARAKPYALLEPKVLVGGNDFYAFPHVDPKVERIAWIKWCPPDCTQNKHMKDGEAHCFLTSLEKLFPNMDGSFETLTQVETFVIETEACAVDSPKTRVQANPIKSKIGQSSNSNIERIPKQLTSSHLQFVNRDPWRRPRESTILAA</sequence>
<dbReference type="Proteomes" id="UP001168098">
    <property type="component" value="Unassembled WGS sequence"/>
</dbReference>